<reference evidence="2 3" key="1">
    <citation type="submission" date="2024-06" db="EMBL/GenBank/DDBJ databases">
        <title>Genomic Encyclopedia of Type Strains, Phase IV (KMG-IV): sequencing the most valuable type-strain genomes for metagenomic binning, comparative biology and taxonomic classification.</title>
        <authorList>
            <person name="Goeker M."/>
        </authorList>
    </citation>
    <scope>NUCLEOTIDE SEQUENCE [LARGE SCALE GENOMIC DNA]</scope>
    <source>
        <strain evidence="2 3">DSM 100022</strain>
    </source>
</reference>
<evidence type="ECO:0000256" key="1">
    <source>
        <dbReference type="HAMAP-Rule" id="MF_00386"/>
    </source>
</evidence>
<name>A0ABV2GNX5_9HYPH</name>
<evidence type="ECO:0000313" key="2">
    <source>
        <dbReference type="EMBL" id="MET3579996.1"/>
    </source>
</evidence>
<dbReference type="PANTHER" id="PTHR33383:SF1">
    <property type="entry name" value="MEMBRANE PROTEIN INSERTION EFFICIENCY FACTOR-RELATED"/>
    <property type="match status" value="1"/>
</dbReference>
<keyword evidence="1" id="KW-1003">Cell membrane</keyword>
<comment type="caution">
    <text evidence="2">The sequence shown here is derived from an EMBL/GenBank/DDBJ whole genome shotgun (WGS) entry which is preliminary data.</text>
</comment>
<dbReference type="InterPro" id="IPR002696">
    <property type="entry name" value="Membr_insert_effic_factor_YidD"/>
</dbReference>
<accession>A0ABV2GNX5</accession>
<comment type="similarity">
    <text evidence="1">Belongs to the UPF0161 family.</text>
</comment>
<comment type="subcellular location">
    <subcellularLocation>
        <location evidence="1">Cell membrane</location>
        <topology evidence="1">Peripheral membrane protein</topology>
        <orientation evidence="1">Cytoplasmic side</orientation>
    </subcellularLocation>
</comment>
<keyword evidence="1" id="KW-0472">Membrane</keyword>
<dbReference type="SMART" id="SM01234">
    <property type="entry name" value="Haemolytic"/>
    <property type="match status" value="1"/>
</dbReference>
<sequence length="144" mass="16510">MLSPVNVHIYRQQEENTGIAMSDEHRHAHAALAAPRGRNWSGPWRKTPGRILGTSLVRFYQLTLSGFVGNSCRHLPTCSEYAHEAIARHGLWAGGWMGLFRVLRCGPFGTHGIDRVPEVLEDRYLWFTPWRYWRIGKKRSAPES</sequence>
<dbReference type="Pfam" id="PF01809">
    <property type="entry name" value="YidD"/>
    <property type="match status" value="1"/>
</dbReference>
<dbReference type="NCBIfam" id="TIGR00278">
    <property type="entry name" value="membrane protein insertion efficiency factor YidD"/>
    <property type="match status" value="1"/>
</dbReference>
<dbReference type="Proteomes" id="UP001549204">
    <property type="component" value="Unassembled WGS sequence"/>
</dbReference>
<dbReference type="HAMAP" id="MF_00386">
    <property type="entry name" value="UPF0161_YidD"/>
    <property type="match status" value="1"/>
</dbReference>
<evidence type="ECO:0000313" key="3">
    <source>
        <dbReference type="Proteomes" id="UP001549204"/>
    </source>
</evidence>
<dbReference type="PANTHER" id="PTHR33383">
    <property type="entry name" value="MEMBRANE PROTEIN INSERTION EFFICIENCY FACTOR-RELATED"/>
    <property type="match status" value="1"/>
</dbReference>
<keyword evidence="3" id="KW-1185">Reference proteome</keyword>
<protein>
    <recommendedName>
        <fullName evidence="1">Putative membrane protein insertion efficiency factor</fullName>
    </recommendedName>
</protein>
<proteinExistence type="inferred from homology"/>
<organism evidence="2 3">
    <name type="scientific">Mesorhizobium robiniae</name>
    <dbReference type="NCBI Taxonomy" id="559315"/>
    <lineage>
        <taxon>Bacteria</taxon>
        <taxon>Pseudomonadati</taxon>
        <taxon>Pseudomonadota</taxon>
        <taxon>Alphaproteobacteria</taxon>
        <taxon>Hyphomicrobiales</taxon>
        <taxon>Phyllobacteriaceae</taxon>
        <taxon>Mesorhizobium</taxon>
    </lineage>
</organism>
<dbReference type="EMBL" id="JBEPMC010000004">
    <property type="protein sequence ID" value="MET3579996.1"/>
    <property type="molecule type" value="Genomic_DNA"/>
</dbReference>
<gene>
    <name evidence="2" type="ORF">ABID19_003027</name>
</gene>
<comment type="function">
    <text evidence="1">Could be involved in insertion of integral membrane proteins into the membrane.</text>
</comment>